<feature type="domain" description="ELM2" evidence="2">
    <location>
        <begin position="537"/>
        <end position="639"/>
    </location>
</feature>
<dbReference type="InterPro" id="IPR003115">
    <property type="entry name" value="ParB_N"/>
</dbReference>
<gene>
    <name evidence="3" type="ORF">DU505_18855</name>
</gene>
<accession>A0A368TRZ5</accession>
<organism evidence="3 4">
    <name type="scientific">Billgrantia montanilacus</name>
    <dbReference type="NCBI Taxonomy" id="2282305"/>
    <lineage>
        <taxon>Bacteria</taxon>
        <taxon>Pseudomonadati</taxon>
        <taxon>Pseudomonadota</taxon>
        <taxon>Gammaproteobacteria</taxon>
        <taxon>Oceanospirillales</taxon>
        <taxon>Halomonadaceae</taxon>
        <taxon>Billgrantia</taxon>
    </lineage>
</organism>
<dbReference type="GO" id="GO:0005694">
    <property type="term" value="C:chromosome"/>
    <property type="evidence" value="ECO:0007669"/>
    <property type="project" value="TreeGrafter"/>
</dbReference>
<evidence type="ECO:0000259" key="2">
    <source>
        <dbReference type="PROSITE" id="PS51156"/>
    </source>
</evidence>
<keyword evidence="4" id="KW-1185">Reference proteome</keyword>
<dbReference type="OrthoDB" id="7656008at2"/>
<evidence type="ECO:0000313" key="3">
    <source>
        <dbReference type="EMBL" id="RCV86892.1"/>
    </source>
</evidence>
<feature type="region of interest" description="Disordered" evidence="1">
    <location>
        <begin position="322"/>
        <end position="390"/>
    </location>
</feature>
<feature type="region of interest" description="Disordered" evidence="1">
    <location>
        <begin position="425"/>
        <end position="448"/>
    </location>
</feature>
<dbReference type="InterPro" id="IPR036086">
    <property type="entry name" value="ParB/Sulfiredoxin_sf"/>
</dbReference>
<comment type="caution">
    <text evidence="3">The sequence shown here is derived from an EMBL/GenBank/DDBJ whole genome shotgun (WGS) entry which is preliminary data.</text>
</comment>
<evidence type="ECO:0000313" key="4">
    <source>
        <dbReference type="Proteomes" id="UP000252405"/>
    </source>
</evidence>
<dbReference type="Gene3D" id="3.90.1530.10">
    <property type="entry name" value="Conserved hypothetical protein from pyrococcus furiosus pfu- 392566-001, ParB domain"/>
    <property type="match status" value="1"/>
</dbReference>
<dbReference type="GO" id="GO:0007059">
    <property type="term" value="P:chromosome segregation"/>
    <property type="evidence" value="ECO:0007669"/>
    <property type="project" value="TreeGrafter"/>
</dbReference>
<dbReference type="AlphaFoldDB" id="A0A368TRZ5"/>
<dbReference type="PANTHER" id="PTHR33375">
    <property type="entry name" value="CHROMOSOME-PARTITIONING PROTEIN PARB-RELATED"/>
    <property type="match status" value="1"/>
</dbReference>
<sequence>MSKRRHPSQEELMKKLKTPGPALQSEPVETVGPPLAEQGIEVTLDKLRPYDRNPRTLRNPKYEEIKASIREVGLKHAPVVTQRPGDDKYMISDGGNTRLQVLRELYEETGDERFRKFHCIFRPWVSEAHILAGHLSENETRGDLSWIEKSLGTQRLKETLETEAGKALSQRELAKRAKELGFALDQSHISRMLYTVEHFWPTLPMSLESGMGQDQVRKLINYREACLLIWRRCEVDESDFGPAWHETMAYFDHEGQTALPWSIVEDRLLGMLEDATGAHLNPIDYALRTILDFRKRRWSLEEHDEDIWRPLDVEMERVRDPDAHPLTYFPPLPGEEDKGESGRRWMTVKTTQPQDPDSNPLPPSPSIGQNDGKMDDPNHQQDDEQPAVTSRGELEELRQQVERLQQENASLQIQPSSLHAVAATDVDEDTELPLPPAGPSEPLNDEERQRRLDALSLGGSQNSGETESFRRTREWLSRQQGEEPINFEDNALRAVPLRSAEPIYPVMDIWAIEPAFRDADRMRTEIGYFAVAIARWGGINLPREHQAVIPLHKGLGYRLEPLSNEQAQSTRAQRVWQLLAGLIGEVNPAYPTDVTLMGELLGTASDDDILPDEILVRLYRMVRLMRALRAQLGERSDDS</sequence>
<dbReference type="SUPFAM" id="SSF110849">
    <property type="entry name" value="ParB/Sulfiredoxin"/>
    <property type="match status" value="1"/>
</dbReference>
<dbReference type="PROSITE" id="PS51156">
    <property type="entry name" value="ELM2"/>
    <property type="match status" value="1"/>
</dbReference>
<reference evidence="3 4" key="1">
    <citation type="submission" date="2018-07" db="EMBL/GenBank/DDBJ databases">
        <title>Halomonas montanilacus sp. nov., isolated from Lake Pengyan on Tibetan Plateau.</title>
        <authorList>
            <person name="Lu H."/>
            <person name="Xing P."/>
            <person name="Wu Q."/>
        </authorList>
    </citation>
    <scope>NUCLEOTIDE SEQUENCE [LARGE SCALE GENOMIC DNA]</scope>
    <source>
        <strain evidence="3 4">PYC7W</strain>
    </source>
</reference>
<dbReference type="Proteomes" id="UP000252405">
    <property type="component" value="Unassembled WGS sequence"/>
</dbReference>
<dbReference type="PANTHER" id="PTHR33375:SF1">
    <property type="entry name" value="CHROMOSOME-PARTITIONING PROTEIN PARB-RELATED"/>
    <property type="match status" value="1"/>
</dbReference>
<dbReference type="NCBIfam" id="TIGR03764">
    <property type="entry name" value="ICE_PFGI_1_parB"/>
    <property type="match status" value="1"/>
</dbReference>
<proteinExistence type="predicted"/>
<evidence type="ECO:0000256" key="1">
    <source>
        <dbReference type="SAM" id="MobiDB-lite"/>
    </source>
</evidence>
<dbReference type="EMBL" id="QPII01000019">
    <property type="protein sequence ID" value="RCV86892.1"/>
    <property type="molecule type" value="Genomic_DNA"/>
</dbReference>
<feature type="compositionally biased region" description="Basic and acidic residues" evidence="1">
    <location>
        <begin position="372"/>
        <end position="382"/>
    </location>
</feature>
<dbReference type="SMART" id="SM00470">
    <property type="entry name" value="ParB"/>
    <property type="match status" value="1"/>
</dbReference>
<dbReference type="InterPro" id="IPR022304">
    <property type="entry name" value="ICE_PFGI_1_ParB"/>
</dbReference>
<feature type="region of interest" description="Disordered" evidence="1">
    <location>
        <begin position="1"/>
        <end position="34"/>
    </location>
</feature>
<protein>
    <recommendedName>
        <fullName evidence="2">ELM2 domain-containing protein</fullName>
    </recommendedName>
</protein>
<dbReference type="RefSeq" id="WP_114480517.1">
    <property type="nucleotide sequence ID" value="NZ_QPII01000019.1"/>
</dbReference>
<dbReference type="InterPro" id="IPR050336">
    <property type="entry name" value="Chromosome_partition/occlusion"/>
</dbReference>
<dbReference type="InterPro" id="IPR000949">
    <property type="entry name" value="ELM2_dom"/>
</dbReference>
<name>A0A368TRZ5_9GAMM</name>